<evidence type="ECO:0000313" key="1">
    <source>
        <dbReference type="EMBL" id="BAU52386.1"/>
    </source>
</evidence>
<sequence>MKNVSGSLHSKVHRWIDAIGFRLNGSQTNINDNVTTNHYFFETFNFFEKAKNNDPKSSKFLCFDAYGESIKVNSLLDLQTAFFENISQL</sequence>
<dbReference type="EMBL" id="AP017313">
    <property type="protein sequence ID" value="BAU52386.1"/>
    <property type="molecule type" value="Genomic_DNA"/>
</dbReference>
<evidence type="ECO:0000313" key="2">
    <source>
        <dbReference type="Proteomes" id="UP000218263"/>
    </source>
</evidence>
<keyword evidence="2" id="KW-1185">Reference proteome</keyword>
<dbReference type="Proteomes" id="UP000218263">
    <property type="component" value="Chromosome"/>
</dbReference>
<protein>
    <submittedName>
        <fullName evidence="1">Uncharacterized protein</fullName>
    </submittedName>
</protein>
<reference evidence="1 2" key="1">
    <citation type="submission" date="2015-12" db="EMBL/GenBank/DDBJ databases">
        <title>Genome sequence of Mucilaginibacter gotjawali.</title>
        <authorList>
            <person name="Lee J.S."/>
            <person name="Lee K.C."/>
            <person name="Kim K.K."/>
            <person name="Lee B.W."/>
        </authorList>
    </citation>
    <scope>NUCLEOTIDE SEQUENCE [LARGE SCALE GENOMIC DNA]</scope>
    <source>
        <strain evidence="1 2">SA3-7</strain>
    </source>
</reference>
<name>A0A125T245_9SPHI</name>
<proteinExistence type="predicted"/>
<accession>A0A125T245</accession>
<dbReference type="OrthoDB" id="798431at2"/>
<dbReference type="AlphaFoldDB" id="A0A125T245"/>
<gene>
    <name evidence="1" type="ORF">MgSA37_00542</name>
</gene>
<dbReference type="RefSeq" id="WP_096349717.1">
    <property type="nucleotide sequence ID" value="NZ_AP017313.1"/>
</dbReference>
<dbReference type="KEGG" id="mgot:MgSA37_00542"/>
<organism evidence="1 2">
    <name type="scientific">Mucilaginibacter gotjawali</name>
    <dbReference type="NCBI Taxonomy" id="1550579"/>
    <lineage>
        <taxon>Bacteria</taxon>
        <taxon>Pseudomonadati</taxon>
        <taxon>Bacteroidota</taxon>
        <taxon>Sphingobacteriia</taxon>
        <taxon>Sphingobacteriales</taxon>
        <taxon>Sphingobacteriaceae</taxon>
        <taxon>Mucilaginibacter</taxon>
    </lineage>
</organism>